<dbReference type="KEGG" id="mgau:MGALJ_10020"/>
<sequence length="86" mass="9303">MTTDRMGLALATVSLIEKPDDNAVADALMPDNLDDTQTMLATAVTAAHMLASQLALHLEVDRADVLAVLRHDVADCFQQPKENNDD</sequence>
<accession>A0A9W4AZD9</accession>
<proteinExistence type="predicted"/>
<reference evidence="1 2" key="1">
    <citation type="journal article" date="2019" name="Emerg. Microbes Infect.">
        <title>Comprehensive subspecies identification of 175 nontuberculous mycobacteria species based on 7547 genomic profiles.</title>
        <authorList>
            <person name="Matsumoto Y."/>
            <person name="Kinjo T."/>
            <person name="Motooka D."/>
            <person name="Nabeya D."/>
            <person name="Jung N."/>
            <person name="Uechi K."/>
            <person name="Horii T."/>
            <person name="Iida T."/>
            <person name="Fujita J."/>
            <person name="Nakamura S."/>
        </authorList>
    </citation>
    <scope>NUCLEOTIDE SEQUENCE [LARGE SCALE GENOMIC DNA]</scope>
    <source>
        <strain evidence="1 2">JCM 6399</strain>
    </source>
</reference>
<organism evidence="1 2">
    <name type="scientific">Mycobacterium gallinarum</name>
    <dbReference type="NCBI Taxonomy" id="39689"/>
    <lineage>
        <taxon>Bacteria</taxon>
        <taxon>Bacillati</taxon>
        <taxon>Actinomycetota</taxon>
        <taxon>Actinomycetes</taxon>
        <taxon>Mycobacteriales</taxon>
        <taxon>Mycobacteriaceae</taxon>
        <taxon>Mycobacterium</taxon>
    </lineage>
</organism>
<dbReference type="EMBL" id="AP022601">
    <property type="protein sequence ID" value="BBY91333.1"/>
    <property type="molecule type" value="Genomic_DNA"/>
</dbReference>
<gene>
    <name evidence="1" type="ORF">MGALJ_10020</name>
</gene>
<protein>
    <submittedName>
        <fullName evidence="1">Uncharacterized protein</fullName>
    </submittedName>
</protein>
<dbReference type="RefSeq" id="WP_163726887.1">
    <property type="nucleotide sequence ID" value="NZ_AP022601.1"/>
</dbReference>
<keyword evidence="2" id="KW-1185">Reference proteome</keyword>
<dbReference type="AlphaFoldDB" id="A0A9W4AZD9"/>
<evidence type="ECO:0000313" key="1">
    <source>
        <dbReference type="EMBL" id="BBY91333.1"/>
    </source>
</evidence>
<dbReference type="Proteomes" id="UP000465785">
    <property type="component" value="Chromosome"/>
</dbReference>
<evidence type="ECO:0000313" key="2">
    <source>
        <dbReference type="Proteomes" id="UP000465785"/>
    </source>
</evidence>
<name>A0A9W4AZD9_9MYCO</name>